<accession>A0A4Y1MQJ3</accession>
<dbReference type="InterPro" id="IPR029060">
    <property type="entry name" value="PIN-like_dom_sf"/>
</dbReference>
<gene>
    <name evidence="2" type="ORF">RADP37_05390</name>
</gene>
<protein>
    <recommendedName>
        <fullName evidence="1">PIN domain-containing protein</fullName>
    </recommendedName>
</protein>
<proteinExistence type="predicted"/>
<evidence type="ECO:0000313" key="2">
    <source>
        <dbReference type="EMBL" id="AWV20265.1"/>
    </source>
</evidence>
<dbReference type="AlphaFoldDB" id="A0A4Y1MQJ3"/>
<dbReference type="SUPFAM" id="SSF88723">
    <property type="entry name" value="PIN domain-like"/>
    <property type="match status" value="1"/>
</dbReference>
<name>A0A4Y1MQJ3_9PROT</name>
<reference evidence="2" key="1">
    <citation type="submission" date="2017-12" db="EMBL/GenBank/DDBJ databases">
        <authorList>
            <person name="Martens C."/>
            <person name="Dahlstrom E."/>
            <person name="Barbian K."/>
            <person name="Sykora L."/>
            <person name="Ricklefs S."/>
            <person name="Bruno D."/>
            <person name="Anzick I."/>
            <person name="Myles I."/>
            <person name="Datta S.K."/>
        </authorList>
    </citation>
    <scope>NUCLEOTIDE SEQUENCE</scope>
    <source>
        <strain evidence="2">AD2</strain>
        <plasmid evidence="2">p2-AD2</plasmid>
    </source>
</reference>
<keyword evidence="2" id="KW-0614">Plasmid</keyword>
<dbReference type="EMBL" id="CP025187">
    <property type="protein sequence ID" value="AWV20265.1"/>
    <property type="molecule type" value="Genomic_DNA"/>
</dbReference>
<geneLocation type="plasmid" evidence="2">
    <name>p2-AD2</name>
</geneLocation>
<dbReference type="InterPro" id="IPR002716">
    <property type="entry name" value="PIN_dom"/>
</dbReference>
<organism evidence="2">
    <name type="scientific">Roseomonas mucosa</name>
    <dbReference type="NCBI Taxonomy" id="207340"/>
    <lineage>
        <taxon>Bacteria</taxon>
        <taxon>Pseudomonadati</taxon>
        <taxon>Pseudomonadota</taxon>
        <taxon>Alphaproteobacteria</taxon>
        <taxon>Acetobacterales</taxon>
        <taxon>Roseomonadaceae</taxon>
        <taxon>Roseomonas</taxon>
    </lineage>
</organism>
<dbReference type="Pfam" id="PF01850">
    <property type="entry name" value="PIN"/>
    <property type="match status" value="1"/>
</dbReference>
<evidence type="ECO:0000259" key="1">
    <source>
        <dbReference type="Pfam" id="PF01850"/>
    </source>
</evidence>
<dbReference type="Gene3D" id="3.40.50.1010">
    <property type="entry name" value="5'-nuclease"/>
    <property type="match status" value="1"/>
</dbReference>
<feature type="domain" description="PIN" evidence="1">
    <location>
        <begin position="18"/>
        <end position="132"/>
    </location>
</feature>
<sequence>MSAPGGATTSTSVEVRVALDTNVLAYAEGINGPEHKQAALQVIEDLAGEEVILPIQVTAELFTVLTRKARWPAAQARAAVRQWLDSYTVVDTTAAVLAEAMELAVAHHLASWDAVILAAAAQGECRLLLSEDMQDGFAWRGVTVRNPFPKTPA</sequence>
<dbReference type="CDD" id="cd18692">
    <property type="entry name" value="PIN_VapC-like"/>
    <property type="match status" value="1"/>
</dbReference>